<feature type="compositionally biased region" description="Basic and acidic residues" evidence="1">
    <location>
        <begin position="44"/>
        <end position="55"/>
    </location>
</feature>
<evidence type="ECO:0000313" key="2">
    <source>
        <dbReference type="EMBL" id="KAJ4412840.1"/>
    </source>
</evidence>
<feature type="compositionally biased region" description="Basic and acidic residues" evidence="1">
    <location>
        <begin position="83"/>
        <end position="93"/>
    </location>
</feature>
<feature type="compositionally biased region" description="Basic residues" evidence="1">
    <location>
        <begin position="94"/>
        <end position="104"/>
    </location>
</feature>
<feature type="compositionally biased region" description="Basic and acidic residues" evidence="1">
    <location>
        <begin position="63"/>
        <end position="74"/>
    </location>
</feature>
<evidence type="ECO:0000256" key="1">
    <source>
        <dbReference type="SAM" id="MobiDB-lite"/>
    </source>
</evidence>
<dbReference type="OrthoDB" id="5430717at2759"/>
<organism evidence="2 3">
    <name type="scientific">Didymella pomorum</name>
    <dbReference type="NCBI Taxonomy" id="749634"/>
    <lineage>
        <taxon>Eukaryota</taxon>
        <taxon>Fungi</taxon>
        <taxon>Dikarya</taxon>
        <taxon>Ascomycota</taxon>
        <taxon>Pezizomycotina</taxon>
        <taxon>Dothideomycetes</taxon>
        <taxon>Pleosporomycetidae</taxon>
        <taxon>Pleosporales</taxon>
        <taxon>Pleosporineae</taxon>
        <taxon>Didymellaceae</taxon>
        <taxon>Didymella</taxon>
    </lineage>
</organism>
<gene>
    <name evidence="2" type="ORF">N0V91_000602</name>
</gene>
<name>A0A9W9DBG6_9PLEO</name>
<dbReference type="AlphaFoldDB" id="A0A9W9DBG6"/>
<dbReference type="Proteomes" id="UP001140510">
    <property type="component" value="Unassembled WGS sequence"/>
</dbReference>
<feature type="region of interest" description="Disordered" evidence="1">
    <location>
        <begin position="1"/>
        <end position="130"/>
    </location>
</feature>
<feature type="compositionally biased region" description="Basic and acidic residues" evidence="1">
    <location>
        <begin position="105"/>
        <end position="128"/>
    </location>
</feature>
<accession>A0A9W9DBG6</accession>
<keyword evidence="3" id="KW-1185">Reference proteome</keyword>
<dbReference type="EMBL" id="JAPEVA010000002">
    <property type="protein sequence ID" value="KAJ4412840.1"/>
    <property type="molecule type" value="Genomic_DNA"/>
</dbReference>
<feature type="compositionally biased region" description="Polar residues" evidence="1">
    <location>
        <begin position="1"/>
        <end position="23"/>
    </location>
</feature>
<sequence>MDIGNFYSTPTDTHSPWPLQQTKAKPKLKEKATAKIRPTADSSETPRKAMVDNKSWRKKIGGKPKEVPPIKTDLDATSATPPKEARSAVDAIDKRRHGWRKTIAPHHDVEDTRSERSGASTPRRDSKPKASRYTSIFVIHKEESVDPIFSTTWSLDNPLTQVTGWSYVDPIVTMESIHSHIYSNYLVPLPLQFNSGLFHVFEDYRKLRAHKENLEARERSDLDNSRKMTAQWHQSDIFYEAEIRRLELLIARGTTGMDGYVTAH</sequence>
<evidence type="ECO:0000313" key="3">
    <source>
        <dbReference type="Proteomes" id="UP001140510"/>
    </source>
</evidence>
<proteinExistence type="predicted"/>
<reference evidence="2" key="1">
    <citation type="submission" date="2022-10" db="EMBL/GenBank/DDBJ databases">
        <title>Tapping the CABI collections for fungal endophytes: first genome assemblies for Collariella, Neodidymelliopsis, Ascochyta clinopodiicola, Didymella pomorum, Didymosphaeria variabile, Neocosmospora piperis and Neocucurbitaria cava.</title>
        <authorList>
            <person name="Hill R."/>
        </authorList>
    </citation>
    <scope>NUCLEOTIDE SEQUENCE</scope>
    <source>
        <strain evidence="2">IMI 355091</strain>
    </source>
</reference>
<comment type="caution">
    <text evidence="2">The sequence shown here is derived from an EMBL/GenBank/DDBJ whole genome shotgun (WGS) entry which is preliminary data.</text>
</comment>
<protein>
    <submittedName>
        <fullName evidence="2">Uncharacterized protein</fullName>
    </submittedName>
</protein>